<keyword evidence="2" id="KW-0378">Hydrolase</keyword>
<keyword evidence="5" id="KW-1185">Reference proteome</keyword>
<dbReference type="PANTHER" id="PTHR43108">
    <property type="entry name" value="N-ACETYLGLUCOSAMINE-6-SULFATASE FAMILY MEMBER"/>
    <property type="match status" value="1"/>
</dbReference>
<dbReference type="InterPro" id="IPR024607">
    <property type="entry name" value="Sulfatase_CS"/>
</dbReference>
<comment type="caution">
    <text evidence="4">The sequence shown here is derived from an EMBL/GenBank/DDBJ whole genome shotgun (WGS) entry which is preliminary data.</text>
</comment>
<proteinExistence type="inferred from homology"/>
<dbReference type="Proteomes" id="UP001236663">
    <property type="component" value="Unassembled WGS sequence"/>
</dbReference>
<evidence type="ECO:0000313" key="4">
    <source>
        <dbReference type="EMBL" id="MDN3690395.1"/>
    </source>
</evidence>
<protein>
    <submittedName>
        <fullName evidence="4">Sulfatase</fullName>
    </submittedName>
</protein>
<evidence type="ECO:0000256" key="2">
    <source>
        <dbReference type="ARBA" id="ARBA00022801"/>
    </source>
</evidence>
<accession>A0ABT8CCY3</accession>
<dbReference type="PROSITE" id="PS51257">
    <property type="entry name" value="PROKAR_LIPOPROTEIN"/>
    <property type="match status" value="1"/>
</dbReference>
<evidence type="ECO:0000256" key="1">
    <source>
        <dbReference type="ARBA" id="ARBA00008779"/>
    </source>
</evidence>
<reference evidence="5" key="1">
    <citation type="journal article" date="2019" name="Int. J. Syst. Evol. Microbiol.">
        <title>The Global Catalogue of Microorganisms (GCM) 10K type strain sequencing project: providing services to taxonomists for standard genome sequencing and annotation.</title>
        <authorList>
            <consortium name="The Broad Institute Genomics Platform"/>
            <consortium name="The Broad Institute Genome Sequencing Center for Infectious Disease"/>
            <person name="Wu L."/>
            <person name="Ma J."/>
        </authorList>
    </citation>
    <scope>NUCLEOTIDE SEQUENCE [LARGE SCALE GENOMIC DNA]</scope>
    <source>
        <strain evidence="5">CECT 7706</strain>
    </source>
</reference>
<dbReference type="PROSITE" id="PS00149">
    <property type="entry name" value="SULFATASE_2"/>
    <property type="match status" value="1"/>
</dbReference>
<evidence type="ECO:0000313" key="5">
    <source>
        <dbReference type="Proteomes" id="UP001236663"/>
    </source>
</evidence>
<dbReference type="EMBL" id="JAUFQS010000047">
    <property type="protein sequence ID" value="MDN3690395.1"/>
    <property type="molecule type" value="Genomic_DNA"/>
</dbReference>
<dbReference type="Gene3D" id="3.40.720.10">
    <property type="entry name" value="Alkaline Phosphatase, subunit A"/>
    <property type="match status" value="1"/>
</dbReference>
<dbReference type="CDD" id="cd16031">
    <property type="entry name" value="G6S_like"/>
    <property type="match status" value="1"/>
</dbReference>
<dbReference type="SUPFAM" id="SSF53649">
    <property type="entry name" value="Alkaline phosphatase-like"/>
    <property type="match status" value="1"/>
</dbReference>
<feature type="domain" description="N-sulphoglucosamine sulphohydrolase C-terminal" evidence="3">
    <location>
        <begin position="350"/>
        <end position="501"/>
    </location>
</feature>
<name>A0ABT8CCY3_9BACT</name>
<comment type="similarity">
    <text evidence="1">Belongs to the sulfatase family.</text>
</comment>
<evidence type="ECO:0000259" key="3">
    <source>
        <dbReference type="Pfam" id="PF16347"/>
    </source>
</evidence>
<dbReference type="PROSITE" id="PS00523">
    <property type="entry name" value="SULFATASE_1"/>
    <property type="match status" value="1"/>
</dbReference>
<organism evidence="4 5">
    <name type="scientific">Cyclobacterium jeungdonense</name>
    <dbReference type="NCBI Taxonomy" id="708087"/>
    <lineage>
        <taxon>Bacteria</taxon>
        <taxon>Pseudomonadati</taxon>
        <taxon>Bacteroidota</taxon>
        <taxon>Cytophagia</taxon>
        <taxon>Cytophagales</taxon>
        <taxon>Cyclobacteriaceae</taxon>
        <taxon>Cyclobacterium</taxon>
    </lineage>
</organism>
<dbReference type="Pfam" id="PF16347">
    <property type="entry name" value="SGSH_C"/>
    <property type="match status" value="1"/>
</dbReference>
<sequence>MKYFLYLVTCTVSLVVLVSCESKQAKKPARPNILFIFSDDHATHALKAYGPKANNPELVDFIQTPNLDRIANEGVLFTNAFCTNSICGPSRAVILTGKHSHFNGMLNNDTTFNAAQQTFPKILQRSGYQTAWIGKWHLLSDPTGFDYWSVLTRGNGQGSYYNPIFTEAEGQQEETGYTATLITDRAIDFLENQTEEDKPFFLAYSHKTPHREWVPAPEEYDLYKDVDLPLPANFYDEYENRTSATREQEMEIAADMNERDLKLIYPDYMNEEQLTEFAAAYGPENEAFREANLAGKSLTEWKYQRYLKDYLRSVTSMDKEIGRVLDYLEESGLSENTIVIYSSDQGFYLGDHGWYDKRWMYEESLRMPLLIKWPGVTEAGERIDHLVQNLDFAQTILDMAESPIPADMQGRSLVPLLKNPEDVKSWREYIYYHYYAYPDWHIVRQHYGIRTDRYKLIHYYTIDEWEFFDLQNDPNEMNSQYEDPEYQELITSMKDQLQEARIHYGDTVNLQPTSKYHR</sequence>
<dbReference type="InterPro" id="IPR017850">
    <property type="entry name" value="Alkaline_phosphatase_core_sf"/>
</dbReference>
<dbReference type="PANTHER" id="PTHR43108:SF6">
    <property type="entry name" value="N-SULPHOGLUCOSAMINE SULPHOHYDROLASE"/>
    <property type="match status" value="1"/>
</dbReference>
<gene>
    <name evidence="4" type="ORF">QWZ15_21425</name>
</gene>
<dbReference type="InterPro" id="IPR032506">
    <property type="entry name" value="SGSH_C"/>
</dbReference>